<dbReference type="GO" id="GO:0009086">
    <property type="term" value="P:methionine biosynthetic process"/>
    <property type="evidence" value="ECO:0007669"/>
    <property type="project" value="TreeGrafter"/>
</dbReference>
<proteinExistence type="predicted"/>
<evidence type="ECO:0000256" key="4">
    <source>
        <dbReference type="ARBA" id="ARBA00022833"/>
    </source>
</evidence>
<sequence>MITSRQTVEAAGPFAEHLNRYGVCILDGAFGTEAVVCCDKNNNAMTATAPVEREKMCPPLQHPSVDLAVLDTATAGVDNDADPLWGCRLLLGPLERVRDIHLGHLHAGAMIITTGSYQVSDLTLARRAAWMANSAQPVPLIGIRSENDKDAQEYEAAVVELFARAICAADAARREYIVARSSVQTASELEPWIAISLGPIGAMLGGGREYTGDYAEIGATEAHMTAFHRRQLHAARTAALHHGLSRFMFAWETLPSLLEASAVATVLREVEAEIKPPSAEDAIANIAAPFYCWVSFNARDGMHTGSGEPVEVCVRALHQVRSVAAIGVNC</sequence>
<evidence type="ECO:0000256" key="2">
    <source>
        <dbReference type="ARBA" id="ARBA00022679"/>
    </source>
</evidence>
<dbReference type="InterPro" id="IPR003726">
    <property type="entry name" value="HCY_dom"/>
</dbReference>
<dbReference type="GO" id="GO:0033528">
    <property type="term" value="P:S-methylmethionine cycle"/>
    <property type="evidence" value="ECO:0007669"/>
    <property type="project" value="TreeGrafter"/>
</dbReference>
<keyword evidence="8" id="KW-1185">Reference proteome</keyword>
<evidence type="ECO:0000256" key="1">
    <source>
        <dbReference type="ARBA" id="ARBA00022603"/>
    </source>
</evidence>
<keyword evidence="4" id="KW-0862">Zinc</keyword>
<dbReference type="Pfam" id="PF02574">
    <property type="entry name" value="S-methyl_trans"/>
    <property type="match status" value="1"/>
</dbReference>
<dbReference type="Gene3D" id="3.20.20.330">
    <property type="entry name" value="Homocysteine-binding-like domain"/>
    <property type="match status" value="1"/>
</dbReference>
<dbReference type="Proteomes" id="UP000271241">
    <property type="component" value="Unassembled WGS sequence"/>
</dbReference>
<evidence type="ECO:0000256" key="3">
    <source>
        <dbReference type="ARBA" id="ARBA00022723"/>
    </source>
</evidence>
<dbReference type="PANTHER" id="PTHR46015:SF1">
    <property type="entry name" value="HOMOCYSTEINE S-METHYLTRANSFERASE-LIKE ISOFORM 1"/>
    <property type="match status" value="1"/>
</dbReference>
<dbReference type="AlphaFoldDB" id="A0A4P9XJF5"/>
<evidence type="ECO:0000259" key="6">
    <source>
        <dbReference type="PROSITE" id="PS50970"/>
    </source>
</evidence>
<evidence type="ECO:0000256" key="5">
    <source>
        <dbReference type="PROSITE-ProRule" id="PRU00333"/>
    </source>
</evidence>
<name>A0A4P9XJF5_9FUNG</name>
<dbReference type="PROSITE" id="PS50970">
    <property type="entry name" value="HCY"/>
    <property type="match status" value="1"/>
</dbReference>
<feature type="non-terminal residue" evidence="7">
    <location>
        <position position="330"/>
    </location>
</feature>
<keyword evidence="2 7" id="KW-0808">Transferase</keyword>
<organism evidence="7 8">
    <name type="scientific">Thamnocephalis sphaerospora</name>
    <dbReference type="NCBI Taxonomy" id="78915"/>
    <lineage>
        <taxon>Eukaryota</taxon>
        <taxon>Fungi</taxon>
        <taxon>Fungi incertae sedis</taxon>
        <taxon>Zoopagomycota</taxon>
        <taxon>Zoopagomycotina</taxon>
        <taxon>Zoopagomycetes</taxon>
        <taxon>Zoopagales</taxon>
        <taxon>Sigmoideomycetaceae</taxon>
        <taxon>Thamnocephalis</taxon>
    </lineage>
</organism>
<keyword evidence="1 7" id="KW-0489">Methyltransferase</keyword>
<dbReference type="GO" id="GO:0008898">
    <property type="term" value="F:S-adenosylmethionine-homocysteine S-methyltransferase activity"/>
    <property type="evidence" value="ECO:0007669"/>
    <property type="project" value="TreeGrafter"/>
</dbReference>
<dbReference type="SUPFAM" id="SSF82282">
    <property type="entry name" value="Homocysteine S-methyltransferase"/>
    <property type="match status" value="1"/>
</dbReference>
<protein>
    <submittedName>
        <fullName evidence="7">Homocysteine S-methyltransferase</fullName>
    </submittedName>
</protein>
<keyword evidence="3" id="KW-0479">Metal-binding</keyword>
<dbReference type="InterPro" id="IPR036589">
    <property type="entry name" value="HCY_dom_sf"/>
</dbReference>
<reference evidence="8" key="1">
    <citation type="journal article" date="2018" name="Nat. Microbiol.">
        <title>Leveraging single-cell genomics to expand the fungal tree of life.</title>
        <authorList>
            <person name="Ahrendt S.R."/>
            <person name="Quandt C.A."/>
            <person name="Ciobanu D."/>
            <person name="Clum A."/>
            <person name="Salamov A."/>
            <person name="Andreopoulos B."/>
            <person name="Cheng J.F."/>
            <person name="Woyke T."/>
            <person name="Pelin A."/>
            <person name="Henrissat B."/>
            <person name="Reynolds N.K."/>
            <person name="Benny G.L."/>
            <person name="Smith M.E."/>
            <person name="James T.Y."/>
            <person name="Grigoriev I.V."/>
        </authorList>
    </citation>
    <scope>NUCLEOTIDE SEQUENCE [LARGE SCALE GENOMIC DNA]</scope>
    <source>
        <strain evidence="8">RSA 1356</strain>
    </source>
</reference>
<dbReference type="GO" id="GO:0032259">
    <property type="term" value="P:methylation"/>
    <property type="evidence" value="ECO:0007669"/>
    <property type="project" value="UniProtKB-KW"/>
</dbReference>
<evidence type="ECO:0000313" key="8">
    <source>
        <dbReference type="Proteomes" id="UP000271241"/>
    </source>
</evidence>
<evidence type="ECO:0000313" key="7">
    <source>
        <dbReference type="EMBL" id="RKP05887.1"/>
    </source>
</evidence>
<dbReference type="GO" id="GO:0046872">
    <property type="term" value="F:metal ion binding"/>
    <property type="evidence" value="ECO:0007669"/>
    <property type="project" value="UniProtKB-KW"/>
</dbReference>
<dbReference type="InterPro" id="IPR051486">
    <property type="entry name" value="Hcy_S-methyltransferase"/>
</dbReference>
<dbReference type="EMBL" id="KZ993006">
    <property type="protein sequence ID" value="RKP05887.1"/>
    <property type="molecule type" value="Genomic_DNA"/>
</dbReference>
<gene>
    <name evidence="7" type="ORF">THASP1DRAFT_32281</name>
</gene>
<feature type="domain" description="Hcy-binding" evidence="6">
    <location>
        <begin position="12"/>
        <end position="330"/>
    </location>
</feature>
<dbReference type="PANTHER" id="PTHR46015">
    <property type="entry name" value="ZGC:172121"/>
    <property type="match status" value="1"/>
</dbReference>
<comment type="caution">
    <text evidence="5">Lacks conserved residue(s) required for the propagation of feature annotation.</text>
</comment>
<dbReference type="OrthoDB" id="261426at2759"/>
<accession>A0A4P9XJF5</accession>
<dbReference type="STRING" id="78915.A0A4P9XJF5"/>